<dbReference type="Gene3D" id="4.10.60.10">
    <property type="entry name" value="Zinc finger, CCHC-type"/>
    <property type="match status" value="1"/>
</dbReference>
<feature type="compositionally biased region" description="Polar residues" evidence="2">
    <location>
        <begin position="735"/>
        <end position="745"/>
    </location>
</feature>
<feature type="region of interest" description="Disordered" evidence="2">
    <location>
        <begin position="695"/>
        <end position="745"/>
    </location>
</feature>
<evidence type="ECO:0000256" key="2">
    <source>
        <dbReference type="SAM" id="MobiDB-lite"/>
    </source>
</evidence>
<dbReference type="InterPro" id="IPR036875">
    <property type="entry name" value="Znf_CCHC_sf"/>
</dbReference>
<feature type="region of interest" description="Disordered" evidence="2">
    <location>
        <begin position="777"/>
        <end position="798"/>
    </location>
</feature>
<dbReference type="EMBL" id="JBJJXI010000059">
    <property type="protein sequence ID" value="KAL3398332.1"/>
    <property type="molecule type" value="Genomic_DNA"/>
</dbReference>
<dbReference type="Gene3D" id="2.40.70.10">
    <property type="entry name" value="Acid Proteases"/>
    <property type="match status" value="1"/>
</dbReference>
<feature type="compositionally biased region" description="Polar residues" evidence="2">
    <location>
        <begin position="413"/>
        <end position="426"/>
    </location>
</feature>
<dbReference type="Pfam" id="PF13650">
    <property type="entry name" value="Asp_protease_2"/>
    <property type="match status" value="1"/>
</dbReference>
<dbReference type="GO" id="GO:0008270">
    <property type="term" value="F:zinc ion binding"/>
    <property type="evidence" value="ECO:0007669"/>
    <property type="project" value="UniProtKB-KW"/>
</dbReference>
<feature type="region of interest" description="Disordered" evidence="2">
    <location>
        <begin position="335"/>
        <end position="436"/>
    </location>
</feature>
<reference evidence="4 5" key="1">
    <citation type="journal article" date="2024" name="bioRxiv">
        <title>A reference genome for Trichogramma kaykai: A tiny desert-dwelling parasitoid wasp with competing sex-ratio distorters.</title>
        <authorList>
            <person name="Culotta J."/>
            <person name="Lindsey A.R."/>
        </authorList>
    </citation>
    <scope>NUCLEOTIDE SEQUENCE [LARGE SCALE GENOMIC DNA]</scope>
    <source>
        <strain evidence="4 5">KSX58</strain>
    </source>
</reference>
<organism evidence="4 5">
    <name type="scientific">Trichogramma kaykai</name>
    <dbReference type="NCBI Taxonomy" id="54128"/>
    <lineage>
        <taxon>Eukaryota</taxon>
        <taxon>Metazoa</taxon>
        <taxon>Ecdysozoa</taxon>
        <taxon>Arthropoda</taxon>
        <taxon>Hexapoda</taxon>
        <taxon>Insecta</taxon>
        <taxon>Pterygota</taxon>
        <taxon>Neoptera</taxon>
        <taxon>Endopterygota</taxon>
        <taxon>Hymenoptera</taxon>
        <taxon>Apocrita</taxon>
        <taxon>Proctotrupomorpha</taxon>
        <taxon>Chalcidoidea</taxon>
        <taxon>Trichogrammatidae</taxon>
        <taxon>Trichogramma</taxon>
    </lineage>
</organism>
<feature type="compositionally biased region" description="Basic and acidic residues" evidence="2">
    <location>
        <begin position="302"/>
        <end position="311"/>
    </location>
</feature>
<dbReference type="Proteomes" id="UP001627154">
    <property type="component" value="Unassembled WGS sequence"/>
</dbReference>
<comment type="caution">
    <text evidence="4">The sequence shown here is derived from an EMBL/GenBank/DDBJ whole genome shotgun (WGS) entry which is preliminary data.</text>
</comment>
<protein>
    <recommendedName>
        <fullName evidence="3">CCHC-type domain-containing protein</fullName>
    </recommendedName>
</protein>
<evidence type="ECO:0000313" key="4">
    <source>
        <dbReference type="EMBL" id="KAL3398332.1"/>
    </source>
</evidence>
<dbReference type="SUPFAM" id="SSF57756">
    <property type="entry name" value="Retrovirus zinc finger-like domains"/>
    <property type="match status" value="1"/>
</dbReference>
<dbReference type="SUPFAM" id="SSF50630">
    <property type="entry name" value="Acid proteases"/>
    <property type="match status" value="1"/>
</dbReference>
<evidence type="ECO:0000256" key="1">
    <source>
        <dbReference type="PROSITE-ProRule" id="PRU00047"/>
    </source>
</evidence>
<feature type="domain" description="CCHC-type" evidence="3">
    <location>
        <begin position="646"/>
        <end position="661"/>
    </location>
</feature>
<feature type="compositionally biased region" description="Basic and acidic residues" evidence="2">
    <location>
        <begin position="724"/>
        <end position="734"/>
    </location>
</feature>
<feature type="region of interest" description="Disordered" evidence="2">
    <location>
        <begin position="296"/>
        <end position="320"/>
    </location>
</feature>
<dbReference type="PROSITE" id="PS50158">
    <property type="entry name" value="ZF_CCHC"/>
    <property type="match status" value="1"/>
</dbReference>
<sequence>MSVHKMPEHSESSTVVAHASRTDDIIDLASICSENRLFIAVQIERENVAALIDPGATGTLLGPRLAHRLSAKLKPSSTLVRSANGKISRALGAVKMTFSVNDRSVTLNCKAVREIEHDMILGMDLGLALDVDLRLGRRLWRANEGPWHECSADTSTAIPSLFVECAALKVIDGEHRGAVMKLVEQILAQRRTLAGKTDLIEHHIKLIDDVPIKLKLRRMSPVMWQTAKTIVEKWEKEGTHRTICKMTDLDEIDGITPEHLAVCEGMRRTWQRERPVAERDLLEISLDGDVEELATAEQVDTTNHEPKRDESSANPSTDYPELEVMLQLRRPEAVENLSTNQDKPPVIDGAGKQPESPRQPENAVVGDLATLSLEAERQEEERLREEALRSRERKRHADAAEQRIAAARREPSTAGTSGSTQQNESQLDGAAVSQDELYRRQGAYPKYYKLRSSVEVEDSRHARRDAEEEQRQENWAEQSITEPPVLVDQRSPRTDSVTLPREEQSRWVSLRIVEDRRWLPVVAQPSTGPQEWDLDLESTPPTVSSRPIMMAGPPPDLVNQGSLPAVTAGRRHWTAEDYETQYLQKPPSPELFGPSQLLSRDRARIQHHGEENNAERPLPIKYRGVQFGNLTPIPTDKFLDPPPYTCFNCRGRGHGNRNCPQPPTQYCENCGRRGCTRGTCPRCKVAYQRWLALSERQETSTSKKRTSPTPAGESPLPKRARSPTGEDARHENKTAAESQAEAANSDQLRLIAAILESTRDLSPEVREETLRRIYGLEPKGKKKSIARERRAAAKSQTE</sequence>
<keyword evidence="1" id="KW-0863">Zinc-finger</keyword>
<evidence type="ECO:0000259" key="3">
    <source>
        <dbReference type="PROSITE" id="PS50158"/>
    </source>
</evidence>
<dbReference type="InterPro" id="IPR001878">
    <property type="entry name" value="Znf_CCHC"/>
</dbReference>
<keyword evidence="1" id="KW-0479">Metal-binding</keyword>
<feature type="compositionally biased region" description="Basic and acidic residues" evidence="2">
    <location>
        <begin position="453"/>
        <end position="474"/>
    </location>
</feature>
<dbReference type="AlphaFoldDB" id="A0ABD2WZ40"/>
<feature type="compositionally biased region" description="Basic and acidic residues" evidence="2">
    <location>
        <begin position="785"/>
        <end position="798"/>
    </location>
</feature>
<dbReference type="InterPro" id="IPR021109">
    <property type="entry name" value="Peptidase_aspartic_dom_sf"/>
</dbReference>
<evidence type="ECO:0000313" key="5">
    <source>
        <dbReference type="Proteomes" id="UP001627154"/>
    </source>
</evidence>
<keyword evidence="1" id="KW-0862">Zinc</keyword>
<feature type="region of interest" description="Disordered" evidence="2">
    <location>
        <begin position="453"/>
        <end position="498"/>
    </location>
</feature>
<name>A0ABD2WZ40_9HYME</name>
<keyword evidence="5" id="KW-1185">Reference proteome</keyword>
<gene>
    <name evidence="4" type="ORF">TKK_007507</name>
</gene>
<feature type="compositionally biased region" description="Basic and acidic residues" evidence="2">
    <location>
        <begin position="374"/>
        <end position="411"/>
    </location>
</feature>
<accession>A0ABD2WZ40</accession>
<proteinExistence type="predicted"/>
<dbReference type="CDD" id="cd00303">
    <property type="entry name" value="retropepsin_like"/>
    <property type="match status" value="1"/>
</dbReference>